<dbReference type="RefSeq" id="XP_012652474.1">
    <property type="nucleotide sequence ID" value="XM_012797020.1"/>
</dbReference>
<dbReference type="KEGG" id="tet:TTHERM_000749023"/>
<feature type="transmembrane region" description="Helical" evidence="1">
    <location>
        <begin position="38"/>
        <end position="58"/>
    </location>
</feature>
<evidence type="ECO:0000313" key="3">
    <source>
        <dbReference type="Proteomes" id="UP000009168"/>
    </source>
</evidence>
<feature type="transmembrane region" description="Helical" evidence="1">
    <location>
        <begin position="115"/>
        <end position="133"/>
    </location>
</feature>
<sequence length="321" mass="38283">MSQISYFSKSLTCREIGSHLYNPIDLTIECYEASIVKYLYPFSLSVLSFWTLFPLVLLNQIKKNRKKLDQCLIKYKYGYYYGELKDKYYYWEFIRIYLKIAIIYLYTLLSRNNQYTAILAITILIYQYIKIISQNNPFISFSIQKCEIASYSLIILKIFLLAIQSQNPQIQTLIEISQIFIDYFFFFCFLLIVMGIILSSSKSKLMIFVKEQLSKIISLKSLNKFIKNKHVSFKAYQKWKLVYKMFRQSLKYHQKLKKKKIILNIKNQQNLQNIKNKQILQVKNNNLILQSNQTTQYNYSKFNSLSPHQRCIDIGSAEQFI</sequence>
<dbReference type="EMBL" id="GG662726">
    <property type="protein sequence ID" value="EWS75016.1"/>
    <property type="molecule type" value="Genomic_DNA"/>
</dbReference>
<keyword evidence="1" id="KW-1133">Transmembrane helix</keyword>
<gene>
    <name evidence="2" type="ORF">TTHERM_000749023</name>
</gene>
<dbReference type="GeneID" id="24440504"/>
<protein>
    <submittedName>
        <fullName evidence="2">Transmembrane protein, putative</fullName>
    </submittedName>
</protein>
<accession>W7XIX6</accession>
<feature type="transmembrane region" description="Helical" evidence="1">
    <location>
        <begin position="176"/>
        <end position="198"/>
    </location>
</feature>
<keyword evidence="1" id="KW-0472">Membrane</keyword>
<keyword evidence="1 2" id="KW-0812">Transmembrane</keyword>
<feature type="transmembrane region" description="Helical" evidence="1">
    <location>
        <begin position="145"/>
        <end position="164"/>
    </location>
</feature>
<keyword evidence="3" id="KW-1185">Reference proteome</keyword>
<organism evidence="2 3">
    <name type="scientific">Tetrahymena thermophila (strain SB210)</name>
    <dbReference type="NCBI Taxonomy" id="312017"/>
    <lineage>
        <taxon>Eukaryota</taxon>
        <taxon>Sar</taxon>
        <taxon>Alveolata</taxon>
        <taxon>Ciliophora</taxon>
        <taxon>Intramacronucleata</taxon>
        <taxon>Oligohymenophorea</taxon>
        <taxon>Hymenostomatida</taxon>
        <taxon>Tetrahymenina</taxon>
        <taxon>Tetrahymenidae</taxon>
        <taxon>Tetrahymena</taxon>
    </lineage>
</organism>
<dbReference type="AlphaFoldDB" id="W7XIX6"/>
<proteinExistence type="predicted"/>
<name>W7XIX6_TETTS</name>
<evidence type="ECO:0000256" key="1">
    <source>
        <dbReference type="SAM" id="Phobius"/>
    </source>
</evidence>
<dbReference type="PANTHER" id="PTHR11319:SF35">
    <property type="entry name" value="OUTER MEMBRANE PROTEIN PMPC-RELATED"/>
    <property type="match status" value="1"/>
</dbReference>
<feature type="transmembrane region" description="Helical" evidence="1">
    <location>
        <begin position="88"/>
        <end position="109"/>
    </location>
</feature>
<evidence type="ECO:0000313" key="2">
    <source>
        <dbReference type="EMBL" id="EWS75016.1"/>
    </source>
</evidence>
<dbReference type="InParanoid" id="W7XIX6"/>
<dbReference type="PANTHER" id="PTHR11319">
    <property type="entry name" value="G PROTEIN-COUPLED RECEPTOR-RELATED"/>
    <property type="match status" value="1"/>
</dbReference>
<reference evidence="3" key="1">
    <citation type="journal article" date="2006" name="PLoS Biol.">
        <title>Macronuclear genome sequence of the ciliate Tetrahymena thermophila, a model eukaryote.</title>
        <authorList>
            <person name="Eisen J.A."/>
            <person name="Coyne R.S."/>
            <person name="Wu M."/>
            <person name="Wu D."/>
            <person name="Thiagarajan M."/>
            <person name="Wortman J.R."/>
            <person name="Badger J.H."/>
            <person name="Ren Q."/>
            <person name="Amedeo P."/>
            <person name="Jones K.M."/>
            <person name="Tallon L.J."/>
            <person name="Delcher A.L."/>
            <person name="Salzberg S.L."/>
            <person name="Silva J.C."/>
            <person name="Haas B.J."/>
            <person name="Majoros W.H."/>
            <person name="Farzad M."/>
            <person name="Carlton J.M."/>
            <person name="Smith R.K. Jr."/>
            <person name="Garg J."/>
            <person name="Pearlman R.E."/>
            <person name="Karrer K.M."/>
            <person name="Sun L."/>
            <person name="Manning G."/>
            <person name="Elde N.C."/>
            <person name="Turkewitz A.P."/>
            <person name="Asai D.J."/>
            <person name="Wilkes D.E."/>
            <person name="Wang Y."/>
            <person name="Cai H."/>
            <person name="Collins K."/>
            <person name="Stewart B.A."/>
            <person name="Lee S.R."/>
            <person name="Wilamowska K."/>
            <person name="Weinberg Z."/>
            <person name="Ruzzo W.L."/>
            <person name="Wloga D."/>
            <person name="Gaertig J."/>
            <person name="Frankel J."/>
            <person name="Tsao C.-C."/>
            <person name="Gorovsky M.A."/>
            <person name="Keeling P.J."/>
            <person name="Waller R.F."/>
            <person name="Patron N.J."/>
            <person name="Cherry J.M."/>
            <person name="Stover N.A."/>
            <person name="Krieger C.J."/>
            <person name="del Toro C."/>
            <person name="Ryder H.F."/>
            <person name="Williamson S.C."/>
            <person name="Barbeau R.A."/>
            <person name="Hamilton E.P."/>
            <person name="Orias E."/>
        </authorList>
    </citation>
    <scope>NUCLEOTIDE SEQUENCE [LARGE SCALE GENOMIC DNA]</scope>
    <source>
        <strain evidence="3">SB210</strain>
    </source>
</reference>
<dbReference type="Proteomes" id="UP000009168">
    <property type="component" value="Unassembled WGS sequence"/>
</dbReference>